<feature type="domain" description="Major facilitator superfamily (MFS) profile" evidence="6">
    <location>
        <begin position="1"/>
        <end position="445"/>
    </location>
</feature>
<name>A0A1V2IKZ1_9ACTN</name>
<organism evidence="7 8">
    <name type="scientific">Pseudofrankia asymbiotica</name>
    <dbReference type="NCBI Taxonomy" id="1834516"/>
    <lineage>
        <taxon>Bacteria</taxon>
        <taxon>Bacillati</taxon>
        <taxon>Actinomycetota</taxon>
        <taxon>Actinomycetes</taxon>
        <taxon>Frankiales</taxon>
        <taxon>Frankiaceae</taxon>
        <taxon>Pseudofrankia</taxon>
    </lineage>
</organism>
<keyword evidence="2 5" id="KW-0812">Transmembrane</keyword>
<evidence type="ECO:0000256" key="5">
    <source>
        <dbReference type="SAM" id="Phobius"/>
    </source>
</evidence>
<feature type="transmembrane region" description="Helical" evidence="5">
    <location>
        <begin position="254"/>
        <end position="278"/>
    </location>
</feature>
<feature type="transmembrane region" description="Helical" evidence="5">
    <location>
        <begin position="99"/>
        <end position="116"/>
    </location>
</feature>
<dbReference type="SUPFAM" id="SSF103473">
    <property type="entry name" value="MFS general substrate transporter"/>
    <property type="match status" value="1"/>
</dbReference>
<evidence type="ECO:0000259" key="6">
    <source>
        <dbReference type="PROSITE" id="PS50850"/>
    </source>
</evidence>
<accession>A0A1V2IKZ1</accession>
<sequence>MLGVVCAAVFMSNLDLFIVNVAFPDIHRDLGGGLSTLSWVLNGYAIAFAALLVPAGRLADRHGHRGGFLLGTALFTAASALCAASPGIVTLVIGRVAQAAGAALLLPTSLALLLAATPPGRRAAAVRGWAAVGGLAAALGPVVGGLLVEADWRWVFLVNLPVGVATLVVGARVLPRRREENPGPLPDVVGVLALTAGIGLLALGLVESSNWGWGSAAVVGSLAGAVVLLAGFVARSARHPAPVVELSVLRSPGFSPAVAALFLFSVAFAAMLLSLVTYMDSAWGWSALKIGLAVTPGPAMVPPVALLLAGRLVARFGLGRVAGAGALIYAVGAGWWALRVGLHTHYAAGILPGMLLTGIGVGLVLPTLTAGATTVLPPARFATGSAVMNMSRQVASVLGVAVLIAVVGAPARQHLVSAFHEGWWFVAATSLAASVTAFVGLRSRRPAPASA</sequence>
<evidence type="ECO:0000256" key="2">
    <source>
        <dbReference type="ARBA" id="ARBA00022692"/>
    </source>
</evidence>
<dbReference type="PROSITE" id="PS50850">
    <property type="entry name" value="MFS"/>
    <property type="match status" value="1"/>
</dbReference>
<feature type="transmembrane region" description="Helical" evidence="5">
    <location>
        <begin position="350"/>
        <end position="373"/>
    </location>
</feature>
<proteinExistence type="predicted"/>
<dbReference type="Gene3D" id="1.20.1720.10">
    <property type="entry name" value="Multidrug resistance protein D"/>
    <property type="match status" value="1"/>
</dbReference>
<dbReference type="InterPro" id="IPR020846">
    <property type="entry name" value="MFS_dom"/>
</dbReference>
<dbReference type="InterPro" id="IPR011701">
    <property type="entry name" value="MFS"/>
</dbReference>
<keyword evidence="3 5" id="KW-1133">Transmembrane helix</keyword>
<dbReference type="GO" id="GO:0005886">
    <property type="term" value="C:plasma membrane"/>
    <property type="evidence" value="ECO:0007669"/>
    <property type="project" value="UniProtKB-SubCell"/>
</dbReference>
<feature type="transmembrane region" description="Helical" evidence="5">
    <location>
        <begin position="154"/>
        <end position="173"/>
    </location>
</feature>
<dbReference type="Pfam" id="PF07690">
    <property type="entry name" value="MFS_1"/>
    <property type="match status" value="1"/>
</dbReference>
<evidence type="ECO:0000313" key="7">
    <source>
        <dbReference type="EMBL" id="ONH33136.1"/>
    </source>
</evidence>
<dbReference type="PANTHER" id="PTHR42718">
    <property type="entry name" value="MAJOR FACILITATOR SUPERFAMILY MULTIDRUG TRANSPORTER MFSC"/>
    <property type="match status" value="1"/>
</dbReference>
<dbReference type="PANTHER" id="PTHR42718:SF48">
    <property type="entry name" value="CONSERVED TWO-DOMAIN MEMBRANE PROTEIN-RELATED"/>
    <property type="match status" value="1"/>
</dbReference>
<dbReference type="CDD" id="cd17321">
    <property type="entry name" value="MFS_MMR_MDR_like"/>
    <property type="match status" value="1"/>
</dbReference>
<dbReference type="Proteomes" id="UP000188929">
    <property type="component" value="Unassembled WGS sequence"/>
</dbReference>
<feature type="transmembrane region" description="Helical" evidence="5">
    <location>
        <begin position="185"/>
        <end position="205"/>
    </location>
</feature>
<feature type="transmembrane region" description="Helical" evidence="5">
    <location>
        <begin position="211"/>
        <end position="233"/>
    </location>
</feature>
<dbReference type="Gene3D" id="1.20.1250.20">
    <property type="entry name" value="MFS general substrate transporter like domains"/>
    <property type="match status" value="1"/>
</dbReference>
<feature type="transmembrane region" description="Helical" evidence="5">
    <location>
        <begin position="34"/>
        <end position="55"/>
    </location>
</feature>
<gene>
    <name evidence="7" type="ORF">BL253_02590</name>
</gene>
<reference evidence="8" key="1">
    <citation type="submission" date="2016-10" db="EMBL/GenBank/DDBJ databases">
        <title>Frankia sp. NRRL B-16386 Genome sequencing.</title>
        <authorList>
            <person name="Ghodhbane-Gtari F."/>
            <person name="Swanson E."/>
            <person name="Gueddou A."/>
            <person name="Hezbri K."/>
            <person name="Ktari K."/>
            <person name="Nouioui I."/>
            <person name="Morris K."/>
            <person name="Simpson S."/>
            <person name="Abebe-Akele F."/>
            <person name="Thomas K."/>
            <person name="Gtari M."/>
            <person name="Tisa L.S."/>
        </authorList>
    </citation>
    <scope>NUCLEOTIDE SEQUENCE [LARGE SCALE GENOMIC DNA]</scope>
    <source>
        <strain evidence="8">NRRL B-16386</strain>
    </source>
</reference>
<comment type="caution">
    <text evidence="7">The sequence shown here is derived from an EMBL/GenBank/DDBJ whole genome shotgun (WGS) entry which is preliminary data.</text>
</comment>
<dbReference type="InterPro" id="IPR036259">
    <property type="entry name" value="MFS_trans_sf"/>
</dbReference>
<feature type="transmembrane region" description="Helical" evidence="5">
    <location>
        <begin position="128"/>
        <end position="148"/>
    </location>
</feature>
<dbReference type="GO" id="GO:0022857">
    <property type="term" value="F:transmembrane transporter activity"/>
    <property type="evidence" value="ECO:0007669"/>
    <property type="project" value="InterPro"/>
</dbReference>
<evidence type="ECO:0000313" key="8">
    <source>
        <dbReference type="Proteomes" id="UP000188929"/>
    </source>
</evidence>
<feature type="transmembrane region" description="Helical" evidence="5">
    <location>
        <begin position="290"/>
        <end position="309"/>
    </location>
</feature>
<feature type="transmembrane region" description="Helical" evidence="5">
    <location>
        <begin position="67"/>
        <end position="93"/>
    </location>
</feature>
<evidence type="ECO:0000256" key="1">
    <source>
        <dbReference type="ARBA" id="ARBA00004651"/>
    </source>
</evidence>
<feature type="transmembrane region" description="Helical" evidence="5">
    <location>
        <begin position="321"/>
        <end position="338"/>
    </location>
</feature>
<keyword evidence="4 5" id="KW-0472">Membrane</keyword>
<evidence type="ECO:0000256" key="3">
    <source>
        <dbReference type="ARBA" id="ARBA00022989"/>
    </source>
</evidence>
<dbReference type="AlphaFoldDB" id="A0A1V2IKZ1"/>
<protein>
    <submittedName>
        <fullName evidence="7">MFS transporter</fullName>
    </submittedName>
</protein>
<evidence type="ECO:0000256" key="4">
    <source>
        <dbReference type="ARBA" id="ARBA00023136"/>
    </source>
</evidence>
<dbReference type="STRING" id="1834516.BL253_02590"/>
<dbReference type="EMBL" id="MOMC01000007">
    <property type="protein sequence ID" value="ONH33136.1"/>
    <property type="molecule type" value="Genomic_DNA"/>
</dbReference>
<feature type="transmembrane region" description="Helical" evidence="5">
    <location>
        <begin position="394"/>
        <end position="411"/>
    </location>
</feature>
<comment type="subcellular location">
    <subcellularLocation>
        <location evidence="1">Cell membrane</location>
        <topology evidence="1">Multi-pass membrane protein</topology>
    </subcellularLocation>
</comment>
<feature type="transmembrane region" description="Helical" evidence="5">
    <location>
        <begin position="423"/>
        <end position="441"/>
    </location>
</feature>
<keyword evidence="8" id="KW-1185">Reference proteome</keyword>